<sequence>MQMQTRHYFISNSEPAAAHTIGVLLEGARDQTLDFCGETLRFDRQAIAIALDGCENITIENAVIDWDIPFSAEGTILTASPEAVTVAIDPEKYPHHVEDGTLVFTGPGWMSRYFGAIEFDKEGRVRAGAGDTFPPVTAALTASGVELRGAFSVVPQVGNTLVLRHGVRSHPGFFCQNSQNITLRNVTFHATCGLGALFQFCENITVQHVSFVPGPGRRVLSGHDDGLHFSNCRGQILVEDCRFQGLMDDPINVHGTSVQVLSHSGGLVQGRFGHPQSIGFATWAAPGDQLSVLDCRTLNSLGTAVVKSFSLSDPVHFTLELDRPLPAGVDLALENITNTPRLLCRRNFFGSCRARGLLVTTPRTVVIEDNTFESSGSAILLSGDANAWYESGACRDVTIRRNRFFHCLTSYYQFCEGVISLCPEIPDQAGSSGFHENIAITDNLFDCPGVPALYAHCARQIRFSQNTLADGSDLRQAVKTQYCTIALD</sequence>
<keyword evidence="4" id="KW-0677">Repeat</keyword>
<dbReference type="Pfam" id="PF23763">
    <property type="entry name" value="Beta-barrel_GLAA-B_I"/>
    <property type="match status" value="1"/>
</dbReference>
<keyword evidence="6" id="KW-0326">Glycosidase</keyword>
<comment type="catalytic activity">
    <reaction evidence="2">
        <text>Hydrolysis of terminal, non-reducing branched (1-&gt;3)-alpha-D-galactosidic residues, producing free D-galactose.</text>
        <dbReference type="EC" id="3.2.1.n1"/>
    </reaction>
</comment>
<dbReference type="Proteomes" id="UP000824239">
    <property type="component" value="Unassembled WGS sequence"/>
</dbReference>
<dbReference type="Gene3D" id="2.160.20.10">
    <property type="entry name" value="Single-stranded right-handed beta-helix, Pectin lyase-like"/>
    <property type="match status" value="2"/>
</dbReference>
<evidence type="ECO:0000256" key="6">
    <source>
        <dbReference type="ARBA" id="ARBA00023295"/>
    </source>
</evidence>
<reference evidence="9" key="1">
    <citation type="submission" date="2020-10" db="EMBL/GenBank/DDBJ databases">
        <authorList>
            <person name="Gilroy R."/>
        </authorList>
    </citation>
    <scope>NUCLEOTIDE SEQUENCE</scope>
    <source>
        <strain evidence="9">ChiBcec15-4380</strain>
    </source>
</reference>
<evidence type="ECO:0000313" key="10">
    <source>
        <dbReference type="Proteomes" id="UP000824239"/>
    </source>
</evidence>
<dbReference type="InterPro" id="IPR012334">
    <property type="entry name" value="Pectin_lyas_fold"/>
</dbReference>
<dbReference type="SUPFAM" id="SSF51126">
    <property type="entry name" value="Pectin lyase-like"/>
    <property type="match status" value="1"/>
</dbReference>
<dbReference type="InterPro" id="IPR057275">
    <property type="entry name" value="Beta-barrel_GLAA-B_I"/>
</dbReference>
<evidence type="ECO:0000256" key="4">
    <source>
        <dbReference type="ARBA" id="ARBA00022737"/>
    </source>
</evidence>
<feature type="domain" description="GLAA-B beta-barrel" evidence="7">
    <location>
        <begin position="72"/>
        <end position="161"/>
    </location>
</feature>
<dbReference type="InterPro" id="IPR056441">
    <property type="entry name" value="Beta-barrel_GLAA-B_II"/>
</dbReference>
<evidence type="ECO:0000313" key="9">
    <source>
        <dbReference type="EMBL" id="HIR51695.1"/>
    </source>
</evidence>
<dbReference type="InterPro" id="IPR011050">
    <property type="entry name" value="Pectin_lyase_fold/virulence"/>
</dbReference>
<keyword evidence="3" id="KW-0732">Signal</keyword>
<accession>A0A9D1DJA8</accession>
<evidence type="ECO:0000256" key="2">
    <source>
        <dbReference type="ARBA" id="ARBA00001271"/>
    </source>
</evidence>
<dbReference type="AlphaFoldDB" id="A0A9D1DJA8"/>
<dbReference type="EMBL" id="DVHE01000082">
    <property type="protein sequence ID" value="HIR51695.1"/>
    <property type="molecule type" value="Genomic_DNA"/>
</dbReference>
<evidence type="ECO:0000256" key="3">
    <source>
        <dbReference type="ARBA" id="ARBA00022729"/>
    </source>
</evidence>
<keyword evidence="5" id="KW-0378">Hydrolase</keyword>
<evidence type="ECO:0000256" key="1">
    <source>
        <dbReference type="ARBA" id="ARBA00001255"/>
    </source>
</evidence>
<name>A0A9D1DJA8_9FIRM</name>
<dbReference type="Pfam" id="PF23764">
    <property type="entry name" value="Beta-barrel_GLAA-B_II"/>
    <property type="match status" value="1"/>
</dbReference>
<evidence type="ECO:0000256" key="5">
    <source>
        <dbReference type="ARBA" id="ARBA00022801"/>
    </source>
</evidence>
<dbReference type="InterPro" id="IPR006626">
    <property type="entry name" value="PbH1"/>
</dbReference>
<evidence type="ECO:0000259" key="8">
    <source>
        <dbReference type="Pfam" id="PF23764"/>
    </source>
</evidence>
<organism evidence="9 10">
    <name type="scientific">Candidatus Avoscillospira avicola</name>
    <dbReference type="NCBI Taxonomy" id="2840706"/>
    <lineage>
        <taxon>Bacteria</taxon>
        <taxon>Bacillati</taxon>
        <taxon>Bacillota</taxon>
        <taxon>Clostridia</taxon>
        <taxon>Eubacteriales</taxon>
        <taxon>Oscillospiraceae</taxon>
        <taxon>Oscillospiraceae incertae sedis</taxon>
        <taxon>Candidatus Avoscillospira</taxon>
    </lineage>
</organism>
<protein>
    <submittedName>
        <fullName evidence="9">Alpha-1,3-galactosidase B</fullName>
    </submittedName>
</protein>
<evidence type="ECO:0000259" key="7">
    <source>
        <dbReference type="Pfam" id="PF23763"/>
    </source>
</evidence>
<reference evidence="9" key="2">
    <citation type="journal article" date="2021" name="PeerJ">
        <title>Extensive microbial diversity within the chicken gut microbiome revealed by metagenomics and culture.</title>
        <authorList>
            <person name="Gilroy R."/>
            <person name="Ravi A."/>
            <person name="Getino M."/>
            <person name="Pursley I."/>
            <person name="Horton D.L."/>
            <person name="Alikhan N.F."/>
            <person name="Baker D."/>
            <person name="Gharbi K."/>
            <person name="Hall N."/>
            <person name="Watson M."/>
            <person name="Adriaenssens E.M."/>
            <person name="Foster-Nyarko E."/>
            <person name="Jarju S."/>
            <person name="Secka A."/>
            <person name="Antonio M."/>
            <person name="Oren A."/>
            <person name="Chaudhuri R.R."/>
            <person name="La Ragione R."/>
            <person name="Hildebrand F."/>
            <person name="Pallen M.J."/>
        </authorList>
    </citation>
    <scope>NUCLEOTIDE SEQUENCE</scope>
    <source>
        <strain evidence="9">ChiBcec15-4380</strain>
    </source>
</reference>
<proteinExistence type="predicted"/>
<dbReference type="SMART" id="SM00710">
    <property type="entry name" value="PbH1"/>
    <property type="match status" value="6"/>
</dbReference>
<feature type="domain" description="GLAA-B beta-barrel" evidence="8">
    <location>
        <begin position="271"/>
        <end position="329"/>
    </location>
</feature>
<comment type="caution">
    <text evidence="9">The sequence shown here is derived from an EMBL/GenBank/DDBJ whole genome shotgun (WGS) entry which is preliminary data.</text>
</comment>
<dbReference type="GO" id="GO:0004557">
    <property type="term" value="F:alpha-galactosidase activity"/>
    <property type="evidence" value="ECO:0007669"/>
    <property type="project" value="UniProtKB-EC"/>
</dbReference>
<comment type="catalytic activity">
    <reaction evidence="1">
        <text>Hydrolysis of terminal, non-reducing alpha-D-galactose residues in alpha-D-galactosides, including galactose oligosaccharides, galactomannans and galactolipids.</text>
        <dbReference type="EC" id="3.2.1.22"/>
    </reaction>
</comment>
<gene>
    <name evidence="9" type="ORF">IAA53_10570</name>
</gene>